<dbReference type="InParanoid" id="A0A409X4N4"/>
<reference evidence="1 2" key="1">
    <citation type="journal article" date="2018" name="Evol. Lett.">
        <title>Horizontal gene cluster transfer increased hallucinogenic mushroom diversity.</title>
        <authorList>
            <person name="Reynolds H.T."/>
            <person name="Vijayakumar V."/>
            <person name="Gluck-Thaler E."/>
            <person name="Korotkin H.B."/>
            <person name="Matheny P.B."/>
            <person name="Slot J.C."/>
        </authorList>
    </citation>
    <scope>NUCLEOTIDE SEQUENCE [LARGE SCALE GENOMIC DNA]</scope>
    <source>
        <strain evidence="1 2">SRW20</strain>
    </source>
</reference>
<evidence type="ECO:0000313" key="1">
    <source>
        <dbReference type="EMBL" id="PPQ85743.1"/>
    </source>
</evidence>
<protein>
    <submittedName>
        <fullName evidence="1">Uncharacterized protein</fullName>
    </submittedName>
</protein>
<organism evidence="1 2">
    <name type="scientific">Gymnopilus dilepis</name>
    <dbReference type="NCBI Taxonomy" id="231916"/>
    <lineage>
        <taxon>Eukaryota</taxon>
        <taxon>Fungi</taxon>
        <taxon>Dikarya</taxon>
        <taxon>Basidiomycota</taxon>
        <taxon>Agaricomycotina</taxon>
        <taxon>Agaricomycetes</taxon>
        <taxon>Agaricomycetidae</taxon>
        <taxon>Agaricales</taxon>
        <taxon>Agaricineae</taxon>
        <taxon>Hymenogastraceae</taxon>
        <taxon>Gymnopilus</taxon>
    </lineage>
</organism>
<dbReference type="EMBL" id="NHYE01004227">
    <property type="protein sequence ID" value="PPQ85743.1"/>
    <property type="molecule type" value="Genomic_DNA"/>
</dbReference>
<dbReference type="Proteomes" id="UP000284706">
    <property type="component" value="Unassembled WGS sequence"/>
</dbReference>
<dbReference type="AlphaFoldDB" id="A0A409X4N4"/>
<proteinExistence type="predicted"/>
<name>A0A409X4N4_9AGAR</name>
<keyword evidence="2" id="KW-1185">Reference proteome</keyword>
<sequence length="88" mass="10091">MYGVDVEGVVWKEGRGEEIVARRRPTLSSNSAWRESWSARAWRRGVCGAERRLAGGRALSSRRTASPFPPALRSRIHILWVSWRSGWR</sequence>
<comment type="caution">
    <text evidence="1">The sequence shown here is derived from an EMBL/GenBank/DDBJ whole genome shotgun (WGS) entry which is preliminary data.</text>
</comment>
<evidence type="ECO:0000313" key="2">
    <source>
        <dbReference type="Proteomes" id="UP000284706"/>
    </source>
</evidence>
<accession>A0A409X4N4</accession>
<gene>
    <name evidence="1" type="ORF">CVT26_005204</name>
</gene>